<dbReference type="PANTHER" id="PTHR30164">
    <property type="entry name" value="MTFA PEPTIDASE"/>
    <property type="match status" value="1"/>
</dbReference>
<gene>
    <name evidence="1" type="ORF">OSR52_15560</name>
</gene>
<accession>A0ABT6FW18</accession>
<sequence>MIVPLLLGLPVVLLFTYWGFNLTDIAYSKIYGKPMIVHDHLYLKNLNTDDIRIIARYSSFYNKLGAYKKRIFKHRVLMFINDKQFIGLDGFEVTRDAKVLIASVAVMLSFGMRNYLIESVNKIIIYPSPYFSSINRKYHLGEFNPLLKTIVFSWSDFLAGFQHNKSNINLGVHEFAHAIYFGSLHYSDSSSVLFFNGIKKIDALLHTETYIDKLSETNYLRKYAYTNKFEFFAVCLEHFIESPLQFQEQAPELFGIIKQMMNFEVVDVSNVA</sequence>
<evidence type="ECO:0000313" key="2">
    <source>
        <dbReference type="Proteomes" id="UP001153642"/>
    </source>
</evidence>
<dbReference type="Pfam" id="PF06167">
    <property type="entry name" value="Peptidase_M90"/>
    <property type="match status" value="1"/>
</dbReference>
<dbReference type="InterPro" id="IPR042252">
    <property type="entry name" value="MtfA_N"/>
</dbReference>
<dbReference type="EMBL" id="JAPMUA010000006">
    <property type="protein sequence ID" value="MDG3587287.1"/>
    <property type="molecule type" value="Genomic_DNA"/>
</dbReference>
<keyword evidence="2" id="KW-1185">Reference proteome</keyword>
<dbReference type="RefSeq" id="WP_277901002.1">
    <property type="nucleotide sequence ID" value="NZ_JAPMUA010000006.1"/>
</dbReference>
<comment type="caution">
    <text evidence="1">The sequence shown here is derived from an EMBL/GenBank/DDBJ whole genome shotgun (WGS) entry which is preliminary data.</text>
</comment>
<dbReference type="SUPFAM" id="SSF55486">
    <property type="entry name" value="Metalloproteases ('zincins'), catalytic domain"/>
    <property type="match status" value="1"/>
</dbReference>
<dbReference type="CDD" id="cd20170">
    <property type="entry name" value="Peptidase_M90-like"/>
    <property type="match status" value="1"/>
</dbReference>
<dbReference type="PANTHER" id="PTHR30164:SF2">
    <property type="entry name" value="PROTEIN MTFA"/>
    <property type="match status" value="1"/>
</dbReference>
<dbReference type="Proteomes" id="UP001153642">
    <property type="component" value="Unassembled WGS sequence"/>
</dbReference>
<evidence type="ECO:0000313" key="1">
    <source>
        <dbReference type="EMBL" id="MDG3587287.1"/>
    </source>
</evidence>
<organism evidence="1 2">
    <name type="scientific">Galbibacter pacificus</name>
    <dbReference type="NCBI Taxonomy" id="2996052"/>
    <lineage>
        <taxon>Bacteria</taxon>
        <taxon>Pseudomonadati</taxon>
        <taxon>Bacteroidota</taxon>
        <taxon>Flavobacteriia</taxon>
        <taxon>Flavobacteriales</taxon>
        <taxon>Flavobacteriaceae</taxon>
        <taxon>Galbibacter</taxon>
    </lineage>
</organism>
<reference evidence="1" key="1">
    <citation type="submission" date="2022-11" db="EMBL/GenBank/DDBJ databases">
        <title>High-quality draft genome sequence of Galbibacter sp. strain CMA-7.</title>
        <authorList>
            <person name="Wei L."/>
            <person name="Dong C."/>
            <person name="Shao Z."/>
        </authorList>
    </citation>
    <scope>NUCLEOTIDE SEQUENCE</scope>
    <source>
        <strain evidence="1">CMA-7</strain>
    </source>
</reference>
<name>A0ABT6FW18_9FLAO</name>
<proteinExistence type="predicted"/>
<dbReference type="Gene3D" id="1.10.472.150">
    <property type="entry name" value="Glucose-regulated metallo-peptidase M90, N-terminal domain"/>
    <property type="match status" value="1"/>
</dbReference>
<dbReference type="InterPro" id="IPR010384">
    <property type="entry name" value="MtfA_fam"/>
</dbReference>
<protein>
    <submittedName>
        <fullName evidence="1">Zinc-dependent peptidase</fullName>
    </submittedName>
</protein>